<dbReference type="AlphaFoldDB" id="A0A7S1NGH3"/>
<reference evidence="1" key="1">
    <citation type="submission" date="2021-01" db="EMBL/GenBank/DDBJ databases">
        <authorList>
            <person name="Corre E."/>
            <person name="Pelletier E."/>
            <person name="Niang G."/>
            <person name="Scheremetjew M."/>
            <person name="Finn R."/>
            <person name="Kale V."/>
            <person name="Holt S."/>
            <person name="Cochrane G."/>
            <person name="Meng A."/>
            <person name="Brown T."/>
            <person name="Cohen L."/>
        </authorList>
    </citation>
    <scope>NUCLEOTIDE SEQUENCE</scope>
    <source>
        <strain evidence="1">NIES-381</strain>
    </source>
</reference>
<proteinExistence type="predicted"/>
<name>A0A7S1NGH3_9EUGL</name>
<gene>
    <name evidence="1" type="ORF">EGYM00392_LOCUS29207</name>
</gene>
<dbReference type="EMBL" id="HBGA01078235">
    <property type="protein sequence ID" value="CAD9018097.1"/>
    <property type="molecule type" value="Transcribed_RNA"/>
</dbReference>
<evidence type="ECO:0000313" key="1">
    <source>
        <dbReference type="EMBL" id="CAD9018097.1"/>
    </source>
</evidence>
<accession>A0A7S1NGH3</accession>
<protein>
    <submittedName>
        <fullName evidence="1">Uncharacterized protein</fullName>
    </submittedName>
</protein>
<sequence length="180" mass="19585">MHATWPIMCTAYAHLVMAVLGHWCTLHFYSVTAKSSWAFVSLSLAPPKSAACDMHPELTPVIASCTCSSNSTLPSSQKEIFVIPPSSLSLNQMHVCAMESGCGAVVDIEPEPSTYLLASGTFEPENALLSTSHLTLSQLPLFLEPESIPNHCTKLWHSLSPNECIFPNLYLSPLHTLRCA</sequence>
<organism evidence="1">
    <name type="scientific">Eutreptiella gymnastica</name>
    <dbReference type="NCBI Taxonomy" id="73025"/>
    <lineage>
        <taxon>Eukaryota</taxon>
        <taxon>Discoba</taxon>
        <taxon>Euglenozoa</taxon>
        <taxon>Euglenida</taxon>
        <taxon>Spirocuta</taxon>
        <taxon>Euglenophyceae</taxon>
        <taxon>Eutreptiales</taxon>
        <taxon>Eutreptiaceae</taxon>
        <taxon>Eutreptiella</taxon>
    </lineage>
</organism>